<evidence type="ECO:0000256" key="3">
    <source>
        <dbReference type="ARBA" id="ARBA00005842"/>
    </source>
</evidence>
<evidence type="ECO:0000256" key="6">
    <source>
        <dbReference type="ARBA" id="ARBA00022741"/>
    </source>
</evidence>
<dbReference type="GO" id="GO:0006400">
    <property type="term" value="P:tRNA modification"/>
    <property type="evidence" value="ECO:0007669"/>
    <property type="project" value="TreeGrafter"/>
</dbReference>
<evidence type="ECO:0000256" key="9">
    <source>
        <dbReference type="ARBA" id="ARBA00049563"/>
    </source>
</evidence>
<comment type="caution">
    <text evidence="10">Lacks conserved residue(s) required for the propagation of feature annotation.</text>
</comment>
<gene>
    <name evidence="10 14" type="primary">miaA</name>
    <name evidence="14" type="ORF">EI546_01030</name>
</gene>
<dbReference type="Pfam" id="PF01715">
    <property type="entry name" value="IPPT"/>
    <property type="match status" value="1"/>
</dbReference>
<evidence type="ECO:0000313" key="14">
    <source>
        <dbReference type="EMBL" id="QAA80401.1"/>
    </source>
</evidence>
<proteinExistence type="inferred from homology"/>
<dbReference type="HAMAP" id="MF_00185">
    <property type="entry name" value="IPP_trans"/>
    <property type="match status" value="1"/>
</dbReference>
<evidence type="ECO:0000256" key="1">
    <source>
        <dbReference type="ARBA" id="ARBA00001946"/>
    </source>
</evidence>
<feature type="site" description="Interaction with substrate tRNA" evidence="10">
    <location>
        <position position="132"/>
    </location>
</feature>
<dbReference type="AlphaFoldDB" id="A0A410FZI7"/>
<dbReference type="OrthoDB" id="9776390at2"/>
<keyword evidence="7 10" id="KW-0067">ATP-binding</keyword>
<keyword evidence="8 10" id="KW-0460">Magnesium</keyword>
<sequence length="311" mass="35965">MTNKPFLICVVGPTAIGKTSMAIAIAQRLNTEIISADSRQFYKEMSIGTAVPVKEELDAVPHHFIQSKSIFEDYSVGNFEKEAIDLINEKFFPENIKTKRLDSLVMIGGSGLYIDAVVSGLDEFPTVPAEIREQLNSEMNSLGIEHLQARLKKEDPIYFSKIDIQNPHRLIRALEIIDFTGKPFSSFLNKKSVFRNFQPLFIGLTADREIVYNRINKRVDQMIDNGLIDEAYQLYNYRDRNALQTVGYRELFDYFDGTIAKEEAISEIKKNTRRFAKRQGTWFRKNEAINWFDYRTDHLEILNFIHKKTSN</sequence>
<feature type="binding site" evidence="10">
    <location>
        <begin position="12"/>
        <end position="19"/>
    </location>
    <ligand>
        <name>ATP</name>
        <dbReference type="ChEBI" id="CHEBI:30616"/>
    </ligand>
</feature>
<reference evidence="14 15" key="1">
    <citation type="submission" date="2019-01" db="EMBL/GenBank/DDBJ databases">
        <title>Complete genome sequencing of Aequorivita sp. H23M31.</title>
        <authorList>
            <person name="Bae J.-W."/>
        </authorList>
    </citation>
    <scope>NUCLEOTIDE SEQUENCE [LARGE SCALE GENOMIC DNA]</scope>
    <source>
        <strain evidence="14 15">H23M31</strain>
    </source>
</reference>
<keyword evidence="4 10" id="KW-0808">Transferase</keyword>
<dbReference type="InterPro" id="IPR018022">
    <property type="entry name" value="IPT"/>
</dbReference>
<comment type="catalytic activity">
    <reaction evidence="9 10 11">
        <text>adenosine(37) in tRNA + dimethylallyl diphosphate = N(6)-dimethylallyladenosine(37) in tRNA + diphosphate</text>
        <dbReference type="Rhea" id="RHEA:26482"/>
        <dbReference type="Rhea" id="RHEA-COMP:10162"/>
        <dbReference type="Rhea" id="RHEA-COMP:10375"/>
        <dbReference type="ChEBI" id="CHEBI:33019"/>
        <dbReference type="ChEBI" id="CHEBI:57623"/>
        <dbReference type="ChEBI" id="CHEBI:74411"/>
        <dbReference type="ChEBI" id="CHEBI:74415"/>
        <dbReference type="EC" id="2.5.1.75"/>
    </reaction>
</comment>
<evidence type="ECO:0000256" key="5">
    <source>
        <dbReference type="ARBA" id="ARBA00022694"/>
    </source>
</evidence>
<evidence type="ECO:0000256" key="11">
    <source>
        <dbReference type="RuleBase" id="RU003783"/>
    </source>
</evidence>
<evidence type="ECO:0000256" key="8">
    <source>
        <dbReference type="ARBA" id="ARBA00022842"/>
    </source>
</evidence>
<keyword evidence="6 10" id="KW-0547">Nucleotide-binding</keyword>
<comment type="cofactor">
    <cofactor evidence="1 10">
        <name>Mg(2+)</name>
        <dbReference type="ChEBI" id="CHEBI:18420"/>
    </cofactor>
</comment>
<dbReference type="Gene3D" id="3.40.50.300">
    <property type="entry name" value="P-loop containing nucleotide triphosphate hydrolases"/>
    <property type="match status" value="1"/>
</dbReference>
<dbReference type="KEGG" id="aev:EI546_01030"/>
<dbReference type="Proteomes" id="UP000285517">
    <property type="component" value="Chromosome"/>
</dbReference>
<comment type="subunit">
    <text evidence="10">Monomer.</text>
</comment>
<keyword evidence="15" id="KW-1185">Reference proteome</keyword>
<dbReference type="InterPro" id="IPR039657">
    <property type="entry name" value="Dimethylallyltransferase"/>
</dbReference>
<dbReference type="InterPro" id="IPR027417">
    <property type="entry name" value="P-loop_NTPase"/>
</dbReference>
<evidence type="ECO:0000313" key="15">
    <source>
        <dbReference type="Proteomes" id="UP000285517"/>
    </source>
</evidence>
<dbReference type="SUPFAM" id="SSF52540">
    <property type="entry name" value="P-loop containing nucleoside triphosphate hydrolases"/>
    <property type="match status" value="2"/>
</dbReference>
<name>A0A410FZI7_9FLAO</name>
<dbReference type="Gene3D" id="1.10.20.140">
    <property type="match status" value="1"/>
</dbReference>
<feature type="site" description="Interaction with substrate tRNA" evidence="10">
    <location>
        <position position="110"/>
    </location>
</feature>
<feature type="binding site" evidence="10">
    <location>
        <begin position="14"/>
        <end position="19"/>
    </location>
    <ligand>
        <name>substrate</name>
    </ligand>
</feature>
<dbReference type="PANTHER" id="PTHR11088:SF60">
    <property type="entry name" value="TRNA DIMETHYLALLYLTRANSFERASE"/>
    <property type="match status" value="1"/>
</dbReference>
<evidence type="ECO:0000256" key="2">
    <source>
        <dbReference type="ARBA" id="ARBA00003213"/>
    </source>
</evidence>
<accession>A0A410FZI7</accession>
<dbReference type="EMBL" id="CP034951">
    <property type="protein sequence ID" value="QAA80401.1"/>
    <property type="molecule type" value="Genomic_DNA"/>
</dbReference>
<organism evidence="14 15">
    <name type="scientific">Aequorivita ciconiae</name>
    <dbReference type="NCBI Taxonomy" id="2494375"/>
    <lineage>
        <taxon>Bacteria</taxon>
        <taxon>Pseudomonadati</taxon>
        <taxon>Bacteroidota</taxon>
        <taxon>Flavobacteriia</taxon>
        <taxon>Flavobacteriales</taxon>
        <taxon>Flavobacteriaceae</taxon>
        <taxon>Aequorivita</taxon>
    </lineage>
</organism>
<evidence type="ECO:0000256" key="10">
    <source>
        <dbReference type="HAMAP-Rule" id="MF_00185"/>
    </source>
</evidence>
<evidence type="ECO:0000256" key="4">
    <source>
        <dbReference type="ARBA" id="ARBA00022679"/>
    </source>
</evidence>
<evidence type="ECO:0000256" key="7">
    <source>
        <dbReference type="ARBA" id="ARBA00022840"/>
    </source>
</evidence>
<dbReference type="RefSeq" id="WP_128248802.1">
    <property type="nucleotide sequence ID" value="NZ_CP034951.1"/>
</dbReference>
<keyword evidence="5 10" id="KW-0819">tRNA processing</keyword>
<evidence type="ECO:0000256" key="12">
    <source>
        <dbReference type="RuleBase" id="RU003784"/>
    </source>
</evidence>
<protein>
    <recommendedName>
        <fullName evidence="10">tRNA dimethylallyltransferase</fullName>
        <ecNumber evidence="10">2.5.1.75</ecNumber>
    </recommendedName>
    <alternativeName>
        <fullName evidence="10">Dimethylallyl diphosphate:tRNA dimethylallyltransferase</fullName>
        <shortName evidence="10">DMAPP:tRNA dimethylallyltransferase</shortName>
        <shortName evidence="10">DMATase</shortName>
    </alternativeName>
    <alternativeName>
        <fullName evidence="10">Isopentenyl-diphosphate:tRNA isopentenyltransferase</fullName>
        <shortName evidence="10">IPP transferase</shortName>
        <shortName evidence="10">IPPT</shortName>
        <shortName evidence="10">IPTase</shortName>
    </alternativeName>
</protein>
<dbReference type="GO" id="GO:0052381">
    <property type="term" value="F:tRNA dimethylallyltransferase activity"/>
    <property type="evidence" value="ECO:0007669"/>
    <property type="project" value="UniProtKB-UniRule"/>
</dbReference>
<feature type="region of interest" description="Interaction with substrate tRNA" evidence="10">
    <location>
        <begin position="37"/>
        <end position="40"/>
    </location>
</feature>
<evidence type="ECO:0000256" key="13">
    <source>
        <dbReference type="RuleBase" id="RU003785"/>
    </source>
</evidence>
<dbReference type="GO" id="GO:0005524">
    <property type="term" value="F:ATP binding"/>
    <property type="evidence" value="ECO:0007669"/>
    <property type="project" value="UniProtKB-UniRule"/>
</dbReference>
<dbReference type="EC" id="2.5.1.75" evidence="10"/>
<comment type="similarity">
    <text evidence="3 10 13">Belongs to the IPP transferase family.</text>
</comment>
<dbReference type="PANTHER" id="PTHR11088">
    <property type="entry name" value="TRNA DIMETHYLALLYLTRANSFERASE"/>
    <property type="match status" value="1"/>
</dbReference>
<comment type="function">
    <text evidence="2 10 12">Catalyzes the transfer of a dimethylallyl group onto the adenine at position 37 in tRNAs that read codons beginning with uridine, leading to the formation of N6-(dimethylallyl)adenosine (i(6)A).</text>
</comment>
<dbReference type="NCBIfam" id="TIGR00174">
    <property type="entry name" value="miaA"/>
    <property type="match status" value="1"/>
</dbReference>